<evidence type="ECO:0000313" key="1">
    <source>
        <dbReference type="EMBL" id="MDW8799589.1"/>
    </source>
</evidence>
<keyword evidence="2" id="KW-1185">Reference proteome</keyword>
<organism evidence="1 2">
    <name type="scientific">Clostridium tanneri</name>
    <dbReference type="NCBI Taxonomy" id="3037988"/>
    <lineage>
        <taxon>Bacteria</taxon>
        <taxon>Bacillati</taxon>
        <taxon>Bacillota</taxon>
        <taxon>Clostridia</taxon>
        <taxon>Eubacteriales</taxon>
        <taxon>Clostridiaceae</taxon>
        <taxon>Clostridium</taxon>
    </lineage>
</organism>
<name>A0ABU4JNJ3_9CLOT</name>
<accession>A0ABU4JNJ3</accession>
<comment type="caution">
    <text evidence="1">The sequence shown here is derived from an EMBL/GenBank/DDBJ whole genome shotgun (WGS) entry which is preliminary data.</text>
</comment>
<dbReference type="PIRSF" id="PIRSF021435">
    <property type="entry name" value="SpoIIIAB"/>
    <property type="match status" value="1"/>
</dbReference>
<dbReference type="NCBIfam" id="TIGR02833">
    <property type="entry name" value="spore_III_AB"/>
    <property type="match status" value="1"/>
</dbReference>
<proteinExistence type="predicted"/>
<reference evidence="1 2" key="1">
    <citation type="submission" date="2023-04" db="EMBL/GenBank/DDBJ databases">
        <title>Clostridium tannerae sp. nov., isolated from the fecal material of an alpaca.</title>
        <authorList>
            <person name="Miller S."/>
            <person name="Hendry M."/>
            <person name="King J."/>
            <person name="Sankaranarayanan K."/>
            <person name="Lawson P.A."/>
        </authorList>
    </citation>
    <scope>NUCLEOTIDE SEQUENCE [LARGE SCALE GENOMIC DNA]</scope>
    <source>
        <strain evidence="1 2">A1-XYC3</strain>
    </source>
</reference>
<protein>
    <submittedName>
        <fullName evidence="1">Stage III sporulation protein SpoIIIAB</fullName>
    </submittedName>
</protein>
<dbReference type="InterPro" id="IPR014198">
    <property type="entry name" value="Spore_III_AB"/>
</dbReference>
<dbReference type="Proteomes" id="UP001281656">
    <property type="component" value="Unassembled WGS sequence"/>
</dbReference>
<sequence>MLKVIGCMMILLASTGIGFIYGERFKKRTNQLNELRRCIHQLQNEIVYTHTPLPEAIMDISKKSNYPIKDIFEDISNLLFDGEVDDVYEAFRNVFIKKREDLNLKREDINVILDLSKTLGESDIEGQQKMFALTLENIKKQLKISEELMSKNLKMYRYLGFSFGAMLVIILI</sequence>
<dbReference type="EMBL" id="JARUJP010000001">
    <property type="protein sequence ID" value="MDW8799589.1"/>
    <property type="molecule type" value="Genomic_DNA"/>
</dbReference>
<dbReference type="RefSeq" id="WP_261670742.1">
    <property type="nucleotide sequence ID" value="NZ_JARUJP010000001.1"/>
</dbReference>
<gene>
    <name evidence="1" type="primary">spoIIIAB</name>
    <name evidence="1" type="ORF">P8V03_00300</name>
</gene>
<dbReference type="Pfam" id="PF09548">
    <property type="entry name" value="Spore_III_AB"/>
    <property type="match status" value="1"/>
</dbReference>
<evidence type="ECO:0000313" key="2">
    <source>
        <dbReference type="Proteomes" id="UP001281656"/>
    </source>
</evidence>